<evidence type="ECO:0000313" key="5">
    <source>
        <dbReference type="Proteomes" id="UP000207598"/>
    </source>
</evidence>
<name>A0A238K7B1_9RHOB</name>
<evidence type="ECO:0000313" key="4">
    <source>
        <dbReference type="EMBL" id="SMX38695.1"/>
    </source>
</evidence>
<evidence type="ECO:0000256" key="3">
    <source>
        <dbReference type="ARBA" id="ARBA00023186"/>
    </source>
</evidence>
<reference evidence="4 5" key="1">
    <citation type="submission" date="2017-05" db="EMBL/GenBank/DDBJ databases">
        <authorList>
            <person name="Song R."/>
            <person name="Chenine A.L."/>
            <person name="Ruprecht R.M."/>
        </authorList>
    </citation>
    <scope>NUCLEOTIDE SEQUENCE [LARGE SCALE GENOMIC DNA]</scope>
    <source>
        <strain evidence="4 5">CECT 8898</strain>
    </source>
</reference>
<keyword evidence="5" id="KW-1185">Reference proteome</keyword>
<dbReference type="GO" id="GO:0006099">
    <property type="term" value="P:tricarboxylic acid cycle"/>
    <property type="evidence" value="ECO:0007669"/>
    <property type="project" value="TreeGrafter"/>
</dbReference>
<sequence length="90" mass="9917">MTAAATEDRATRLKRLAMRSMRRGTKEMDILLMRFADARLAVMDDAALDAYEALLSENDQDLYQWVSGQQPAPAVHAPLVAEIARVAAQG</sequence>
<evidence type="ECO:0000256" key="2">
    <source>
        <dbReference type="ARBA" id="ARBA00019418"/>
    </source>
</evidence>
<dbReference type="EMBL" id="FXYF01000004">
    <property type="protein sequence ID" value="SMX38695.1"/>
    <property type="molecule type" value="Genomic_DNA"/>
</dbReference>
<comment type="similarity">
    <text evidence="1">Belongs to the SdhE FAD assembly factor family.</text>
</comment>
<evidence type="ECO:0000256" key="1">
    <source>
        <dbReference type="ARBA" id="ARBA00008571"/>
    </source>
</evidence>
<gene>
    <name evidence="4" type="ORF">MAA8898_01673</name>
</gene>
<protein>
    <recommendedName>
        <fullName evidence="2">FAD assembly factor SdhE</fullName>
    </recommendedName>
</protein>
<dbReference type="Proteomes" id="UP000207598">
    <property type="component" value="Unassembled WGS sequence"/>
</dbReference>
<dbReference type="Pfam" id="PF03937">
    <property type="entry name" value="Sdh5"/>
    <property type="match status" value="1"/>
</dbReference>
<dbReference type="InterPro" id="IPR005631">
    <property type="entry name" value="SDH"/>
</dbReference>
<organism evidence="4 5">
    <name type="scientific">Maliponia aquimaris</name>
    <dbReference type="NCBI Taxonomy" id="1673631"/>
    <lineage>
        <taxon>Bacteria</taxon>
        <taxon>Pseudomonadati</taxon>
        <taxon>Pseudomonadota</taxon>
        <taxon>Alphaproteobacteria</taxon>
        <taxon>Rhodobacterales</taxon>
        <taxon>Paracoccaceae</taxon>
        <taxon>Maliponia</taxon>
    </lineage>
</organism>
<dbReference type="InterPro" id="IPR036714">
    <property type="entry name" value="SDH_sf"/>
</dbReference>
<dbReference type="SUPFAM" id="SSF109910">
    <property type="entry name" value="YgfY-like"/>
    <property type="match status" value="1"/>
</dbReference>
<keyword evidence="3" id="KW-0143">Chaperone</keyword>
<dbReference type="Gene3D" id="1.10.150.250">
    <property type="entry name" value="Flavinator of succinate dehydrogenase"/>
    <property type="match status" value="1"/>
</dbReference>
<proteinExistence type="inferred from homology"/>
<dbReference type="AlphaFoldDB" id="A0A238K7B1"/>
<accession>A0A238K7B1</accession>
<dbReference type="PANTHER" id="PTHR12469">
    <property type="entry name" value="PROTEIN EMI5 HOMOLOG, MITOCHONDRIAL"/>
    <property type="match status" value="1"/>
</dbReference>
<dbReference type="RefSeq" id="WP_094020519.1">
    <property type="nucleotide sequence ID" value="NZ_FXYF01000004.1"/>
</dbReference>
<dbReference type="PANTHER" id="PTHR12469:SF2">
    <property type="entry name" value="SUCCINATE DEHYDROGENASE ASSEMBLY FACTOR 2, MITOCHONDRIAL"/>
    <property type="match status" value="1"/>
</dbReference>
<dbReference type="OrthoDB" id="9807264at2"/>